<evidence type="ECO:0000256" key="4">
    <source>
        <dbReference type="ARBA" id="ARBA00023163"/>
    </source>
</evidence>
<dbReference type="PROSITE" id="PS01081">
    <property type="entry name" value="HTH_TETR_1"/>
    <property type="match status" value="1"/>
</dbReference>
<dbReference type="Pfam" id="PF16925">
    <property type="entry name" value="TetR_C_13"/>
    <property type="match status" value="1"/>
</dbReference>
<keyword evidence="3 5" id="KW-0238">DNA-binding</keyword>
<dbReference type="PROSITE" id="PS50977">
    <property type="entry name" value="HTH_TETR_2"/>
    <property type="match status" value="1"/>
</dbReference>
<evidence type="ECO:0000256" key="5">
    <source>
        <dbReference type="PROSITE-ProRule" id="PRU00335"/>
    </source>
</evidence>
<evidence type="ECO:0000313" key="7">
    <source>
        <dbReference type="EMBL" id="OXC79408.1"/>
    </source>
</evidence>
<keyword evidence="4" id="KW-0804">Transcription</keyword>
<comment type="caution">
    <text evidence="7">The sequence shown here is derived from an EMBL/GenBank/DDBJ whole genome shotgun (WGS) entry which is preliminary data.</text>
</comment>
<dbReference type="Pfam" id="PF00440">
    <property type="entry name" value="TetR_N"/>
    <property type="match status" value="1"/>
</dbReference>
<reference evidence="8" key="1">
    <citation type="submission" date="2017-01" db="EMBL/GenBank/DDBJ databases">
        <title>Genome Analysis of Deinococcus marmoris KOPRI26562.</title>
        <authorList>
            <person name="Kim J.H."/>
            <person name="Oh H.-M."/>
        </authorList>
    </citation>
    <scope>NUCLEOTIDE SEQUENCE [LARGE SCALE GENOMIC DNA]</scope>
    <source>
        <strain evidence="8">PAMC 26633</strain>
    </source>
</reference>
<name>A0A226X987_CABSO</name>
<dbReference type="PANTHER" id="PTHR47506">
    <property type="entry name" value="TRANSCRIPTIONAL REGULATORY PROTEIN"/>
    <property type="match status" value="1"/>
</dbReference>
<dbReference type="Gene3D" id="1.10.357.10">
    <property type="entry name" value="Tetracycline Repressor, domain 2"/>
    <property type="match status" value="1"/>
</dbReference>
<accession>A0A226X987</accession>
<dbReference type="Proteomes" id="UP000214720">
    <property type="component" value="Unassembled WGS sequence"/>
</dbReference>
<proteinExistence type="predicted"/>
<dbReference type="InterPro" id="IPR036271">
    <property type="entry name" value="Tet_transcr_reg_TetR-rel_C_sf"/>
</dbReference>
<dbReference type="EMBL" id="MTHB01000041">
    <property type="protein sequence ID" value="OXC79408.1"/>
    <property type="molecule type" value="Genomic_DNA"/>
</dbReference>
<feature type="DNA-binding region" description="H-T-H motif" evidence="5">
    <location>
        <begin position="32"/>
        <end position="51"/>
    </location>
</feature>
<dbReference type="PANTHER" id="PTHR47506:SF1">
    <property type="entry name" value="HTH-TYPE TRANSCRIPTIONAL REGULATOR YJDC"/>
    <property type="match status" value="1"/>
</dbReference>
<organism evidence="7 8">
    <name type="scientific">Caballeronia sordidicola</name>
    <name type="common">Burkholderia sordidicola</name>
    <dbReference type="NCBI Taxonomy" id="196367"/>
    <lineage>
        <taxon>Bacteria</taxon>
        <taxon>Pseudomonadati</taxon>
        <taxon>Pseudomonadota</taxon>
        <taxon>Betaproteobacteria</taxon>
        <taxon>Burkholderiales</taxon>
        <taxon>Burkholderiaceae</taxon>
        <taxon>Caballeronia</taxon>
    </lineage>
</organism>
<dbReference type="SUPFAM" id="SSF48498">
    <property type="entry name" value="Tetracyclin repressor-like, C-terminal domain"/>
    <property type="match status" value="1"/>
</dbReference>
<dbReference type="eggNOG" id="COG1309">
    <property type="taxonomic scope" value="Bacteria"/>
</dbReference>
<feature type="domain" description="HTH tetR-type" evidence="6">
    <location>
        <begin position="9"/>
        <end position="69"/>
    </location>
</feature>
<dbReference type="AlphaFoldDB" id="A0A226X987"/>
<dbReference type="Gene3D" id="1.10.10.60">
    <property type="entry name" value="Homeodomain-like"/>
    <property type="match status" value="1"/>
</dbReference>
<keyword evidence="1" id="KW-0678">Repressor</keyword>
<dbReference type="GO" id="GO:0003677">
    <property type="term" value="F:DNA binding"/>
    <property type="evidence" value="ECO:0007669"/>
    <property type="project" value="UniProtKB-UniRule"/>
</dbReference>
<evidence type="ECO:0000256" key="2">
    <source>
        <dbReference type="ARBA" id="ARBA00023015"/>
    </source>
</evidence>
<evidence type="ECO:0000313" key="8">
    <source>
        <dbReference type="Proteomes" id="UP000214720"/>
    </source>
</evidence>
<dbReference type="InterPro" id="IPR011075">
    <property type="entry name" value="TetR_C"/>
</dbReference>
<dbReference type="InterPro" id="IPR009057">
    <property type="entry name" value="Homeodomain-like_sf"/>
</dbReference>
<protein>
    <submittedName>
        <fullName evidence="7">Transcriptional regulator, TetR family</fullName>
    </submittedName>
</protein>
<evidence type="ECO:0000256" key="1">
    <source>
        <dbReference type="ARBA" id="ARBA00022491"/>
    </source>
</evidence>
<evidence type="ECO:0000256" key="3">
    <source>
        <dbReference type="ARBA" id="ARBA00023125"/>
    </source>
</evidence>
<evidence type="ECO:0000259" key="6">
    <source>
        <dbReference type="PROSITE" id="PS50977"/>
    </source>
</evidence>
<dbReference type="InterPro" id="IPR001647">
    <property type="entry name" value="HTH_TetR"/>
</dbReference>
<keyword evidence="2" id="KW-0805">Transcription regulation</keyword>
<dbReference type="InterPro" id="IPR023772">
    <property type="entry name" value="DNA-bd_HTH_TetR-type_CS"/>
</dbReference>
<gene>
    <name evidence="7" type="ORF">BSU04_06930</name>
</gene>
<sequence>MDWMPRPREFDEAAVLDAAVLCFWNRGYEATSVRELADSMGITGASLYNAFGDKHSLYGQALAHYVSRSVDDRVRRFEGTQSPLQSIKAFFDEIVHRSLSDKDRKGCMLVNSALEMAPHDPEFQRVVAGVLVKLEAYFGRCVAAGQQTGEISSAQPAEDFARLLLAVLLGIRVLARARPEPALLEGLLRPVLASLDGRTFAG</sequence>
<dbReference type="SUPFAM" id="SSF46689">
    <property type="entry name" value="Homeodomain-like"/>
    <property type="match status" value="1"/>
</dbReference>